<dbReference type="GO" id="GO:0009507">
    <property type="term" value="C:chloroplast"/>
    <property type="evidence" value="ECO:0007669"/>
    <property type="project" value="TreeGrafter"/>
</dbReference>
<evidence type="ECO:0000313" key="3">
    <source>
        <dbReference type="RefSeq" id="XP_022633191.1"/>
    </source>
</evidence>
<organism evidence="2 3">
    <name type="scientific">Vigna radiata var. radiata</name>
    <name type="common">Mung bean</name>
    <name type="synonym">Phaseolus aureus</name>
    <dbReference type="NCBI Taxonomy" id="3916"/>
    <lineage>
        <taxon>Eukaryota</taxon>
        <taxon>Viridiplantae</taxon>
        <taxon>Streptophyta</taxon>
        <taxon>Embryophyta</taxon>
        <taxon>Tracheophyta</taxon>
        <taxon>Spermatophyta</taxon>
        <taxon>Magnoliopsida</taxon>
        <taxon>eudicotyledons</taxon>
        <taxon>Gunneridae</taxon>
        <taxon>Pentapetalae</taxon>
        <taxon>rosids</taxon>
        <taxon>fabids</taxon>
        <taxon>Fabales</taxon>
        <taxon>Fabaceae</taxon>
        <taxon>Papilionoideae</taxon>
        <taxon>50 kb inversion clade</taxon>
        <taxon>NPAAA clade</taxon>
        <taxon>indigoferoid/millettioid clade</taxon>
        <taxon>Phaseoleae</taxon>
        <taxon>Vigna</taxon>
    </lineage>
</organism>
<gene>
    <name evidence="3" type="primary">LOC106753282</name>
</gene>
<dbReference type="PANTHER" id="PTHR33918">
    <property type="entry name" value="OS01G0704200 PROTEIN"/>
    <property type="match status" value="1"/>
</dbReference>
<feature type="transmembrane region" description="Helical" evidence="1">
    <location>
        <begin position="319"/>
        <end position="340"/>
    </location>
</feature>
<sequence>MATTITSFFTSSPSSFQHNANLKLRLSLGRQRDAHRTIYDKDKSFQYIHGVPKLRGRHQKQHAVAGSWSQPHISGREKSVLVPEKHDSISENTFPVNKSCFHLPQNGGKLGLVRFCDLSRDNEVISSNSERSQNRASWILGPAILVASFIIPPIFLPEVVLNIFGDWPLKIFLLLFFTEAIFYSGVAVFLLLLDSLMRRRQPNHSANRSVTLTPGYQISSDVTMLLSTTIPIATMILSWEWAFPLVPTTFVPFLVGIAVQFTFEQLARYWNSSSWAAISVIFHAYRFHQIHRAGNLLTYISLREGKSEISNSLGTLSNVLHLLLVICVWSFASFLTRLLLELNSDAKLI</sequence>
<keyword evidence="1" id="KW-0812">Transmembrane</keyword>
<dbReference type="RefSeq" id="XP_022633191.1">
    <property type="nucleotide sequence ID" value="XM_022777470.1"/>
</dbReference>
<feature type="transmembrane region" description="Helical" evidence="1">
    <location>
        <begin position="171"/>
        <end position="193"/>
    </location>
</feature>
<dbReference type="GeneID" id="106753282"/>
<dbReference type="PANTHER" id="PTHR33918:SF2">
    <property type="entry name" value="OS01G0704200 PROTEIN"/>
    <property type="match status" value="1"/>
</dbReference>
<dbReference type="KEGG" id="vra:106753282"/>
<proteinExistence type="predicted"/>
<dbReference type="AlphaFoldDB" id="A0A3Q0EQ72"/>
<accession>A0A3Q0EQ72</accession>
<dbReference type="OrthoDB" id="1396433at2759"/>
<keyword evidence="2" id="KW-1185">Reference proteome</keyword>
<feature type="transmembrane region" description="Helical" evidence="1">
    <location>
        <begin position="136"/>
        <end position="156"/>
    </location>
</feature>
<evidence type="ECO:0000256" key="1">
    <source>
        <dbReference type="SAM" id="Phobius"/>
    </source>
</evidence>
<reference evidence="3" key="1">
    <citation type="submission" date="2025-08" db="UniProtKB">
        <authorList>
            <consortium name="RefSeq"/>
        </authorList>
    </citation>
    <scope>IDENTIFICATION</scope>
    <source>
        <tissue evidence="3">Leaf</tissue>
    </source>
</reference>
<keyword evidence="1" id="KW-1133">Transmembrane helix</keyword>
<dbReference type="Proteomes" id="UP000087766">
    <property type="component" value="Unplaced"/>
</dbReference>
<name>A0A3Q0EQ72_VIGRR</name>
<evidence type="ECO:0000313" key="2">
    <source>
        <dbReference type="Proteomes" id="UP000087766"/>
    </source>
</evidence>
<feature type="transmembrane region" description="Helical" evidence="1">
    <location>
        <begin position="241"/>
        <end position="263"/>
    </location>
</feature>
<dbReference type="STRING" id="3916.A0A3Q0EQ72"/>
<protein>
    <submittedName>
        <fullName evidence="3">Uncharacterized protein LOC106753282</fullName>
    </submittedName>
</protein>
<keyword evidence="1" id="KW-0472">Membrane</keyword>